<dbReference type="AlphaFoldDB" id="A0A444YPI2"/>
<sequence>MVVLREWDVILGWIFELLNGLEGCIFKERYLAYVEDEEWCQRLNPKLVVAVAAAIATAVEQRRLLHERISRSGSNAQTKHLRSIERKRLFTNDIVAAFGSAFASSSQHRTSAACTAARLARWSIRSKILLLLLPSPTVVAAHLFLFGGQTCCSLFVVALLLYFSLVFVVAALSLIPLVPGHLSNRTYRLSFLGTTCSSLFSLYSLYGGGVVLLYASKYDDVKLVVNISGRYDLKTGVEDKLGKDYMERIKKDGFIDVKNRSVSFNYRVAEESLMDRLGTNIHEACLNIDKDCRQILIILRSINSNNVESKHAPHTLQIKCIKCGGKSERQERMMDLTVETEGDIAIL</sequence>
<dbReference type="InterPro" id="IPR029058">
    <property type="entry name" value="AB_hydrolase_fold"/>
</dbReference>
<dbReference type="Gene3D" id="3.40.50.1820">
    <property type="entry name" value="alpha/beta hydrolase"/>
    <property type="match status" value="1"/>
</dbReference>
<evidence type="ECO:0000313" key="2">
    <source>
        <dbReference type="EMBL" id="RYR03876.1"/>
    </source>
</evidence>
<feature type="transmembrane region" description="Helical" evidence="1">
    <location>
        <begin position="189"/>
        <end position="215"/>
    </location>
</feature>
<reference evidence="2 3" key="1">
    <citation type="submission" date="2019-01" db="EMBL/GenBank/DDBJ databases">
        <title>Sequencing of cultivated peanut Arachis hypogaea provides insights into genome evolution and oil improvement.</title>
        <authorList>
            <person name="Chen X."/>
        </authorList>
    </citation>
    <scope>NUCLEOTIDE SEQUENCE [LARGE SCALE GENOMIC DNA]</scope>
    <source>
        <strain evidence="3">cv. Fuhuasheng</strain>
        <tissue evidence="2">Leaves</tissue>
    </source>
</reference>
<dbReference type="GO" id="GO:0005829">
    <property type="term" value="C:cytosol"/>
    <property type="evidence" value="ECO:0007669"/>
    <property type="project" value="TreeGrafter"/>
</dbReference>
<gene>
    <name evidence="2" type="ORF">Ahy_B06g083273</name>
</gene>
<evidence type="ECO:0000256" key="1">
    <source>
        <dbReference type="SAM" id="Phobius"/>
    </source>
</evidence>
<accession>A0A444YPI2</accession>
<keyword evidence="1" id="KW-0472">Membrane</keyword>
<dbReference type="PANTHER" id="PTHR42886">
    <property type="entry name" value="RE40534P-RELATED"/>
    <property type="match status" value="1"/>
</dbReference>
<dbReference type="STRING" id="3818.A0A444YPI2"/>
<feature type="transmembrane region" description="Helical" evidence="1">
    <location>
        <begin position="154"/>
        <end position="177"/>
    </location>
</feature>
<keyword evidence="1" id="KW-1133">Transmembrane helix</keyword>
<keyword evidence="1" id="KW-0812">Transmembrane</keyword>
<evidence type="ECO:0000313" key="3">
    <source>
        <dbReference type="Proteomes" id="UP000289738"/>
    </source>
</evidence>
<keyword evidence="3" id="KW-1185">Reference proteome</keyword>
<dbReference type="EMBL" id="SDMP01000016">
    <property type="protein sequence ID" value="RYR03876.1"/>
    <property type="molecule type" value="Genomic_DNA"/>
</dbReference>
<name>A0A444YPI2_ARAHY</name>
<feature type="transmembrane region" description="Helical" evidence="1">
    <location>
        <begin position="128"/>
        <end position="148"/>
    </location>
</feature>
<proteinExistence type="predicted"/>
<comment type="caution">
    <text evidence="2">The sequence shown here is derived from an EMBL/GenBank/DDBJ whole genome shotgun (WGS) entry which is preliminary data.</text>
</comment>
<dbReference type="Proteomes" id="UP000289738">
    <property type="component" value="Chromosome B06"/>
</dbReference>
<organism evidence="2 3">
    <name type="scientific">Arachis hypogaea</name>
    <name type="common">Peanut</name>
    <dbReference type="NCBI Taxonomy" id="3818"/>
    <lineage>
        <taxon>Eukaryota</taxon>
        <taxon>Viridiplantae</taxon>
        <taxon>Streptophyta</taxon>
        <taxon>Embryophyta</taxon>
        <taxon>Tracheophyta</taxon>
        <taxon>Spermatophyta</taxon>
        <taxon>Magnoliopsida</taxon>
        <taxon>eudicotyledons</taxon>
        <taxon>Gunneridae</taxon>
        <taxon>Pentapetalae</taxon>
        <taxon>rosids</taxon>
        <taxon>fabids</taxon>
        <taxon>Fabales</taxon>
        <taxon>Fabaceae</taxon>
        <taxon>Papilionoideae</taxon>
        <taxon>50 kb inversion clade</taxon>
        <taxon>dalbergioids sensu lato</taxon>
        <taxon>Dalbergieae</taxon>
        <taxon>Pterocarpus clade</taxon>
        <taxon>Arachis</taxon>
    </lineage>
</organism>
<protein>
    <submittedName>
        <fullName evidence="2">Uncharacterized protein</fullName>
    </submittedName>
</protein>
<dbReference type="PANTHER" id="PTHR42886:SF53">
    <property type="entry name" value="ALPHA_BETA-HYDROLASES SUPERFAMILY PROTEIN"/>
    <property type="match status" value="1"/>
</dbReference>